<evidence type="ECO:0000313" key="5">
    <source>
        <dbReference type="Proteomes" id="UP001207337"/>
    </source>
</evidence>
<sequence>MKLVRTFCMCIVLLTAISLQGWSQSAPAEAFDNVIIHTADGQVIKNGTIVWRDGLIRAVGEDVAIPFDAYVHDGGDSLHVYPGFIDGLAFWGSPDDNGNRGRPEEPGNPSYERAGIQPHLHPGNEMKANDKALKEATKHGFTTAALGLKGQMLPGQVDLFFINGEQTEDQLLEEGIGILAQFEEANGTAYPSTTMALMVQFRQLFYDAQAQKEQQEYYASVSSDYPPPRKEKVLEALYPVMQKEQPFYFVADGKENIERLFWLQDELDFKAVLVSGKEAYKKAAELNERNIPVLATVDLPDKPEWLKEDYEETEEITEEREAFREKQEAAYREQVQNIKTLQKAGVRVGYASNGLKLKDIQKNLTILKEDGGLNNSQILKLITQSTADILDYGQRLGDLKEGRVASFTVFDKPFLEEEAKSVYSIINGKLTEVE</sequence>
<evidence type="ECO:0000256" key="1">
    <source>
        <dbReference type="SAM" id="Coils"/>
    </source>
</evidence>
<dbReference type="Gene3D" id="2.30.40.10">
    <property type="entry name" value="Urease, subunit C, domain 1"/>
    <property type="match status" value="1"/>
</dbReference>
<dbReference type="InterPro" id="IPR051781">
    <property type="entry name" value="Metallo-dep_Hydrolase"/>
</dbReference>
<gene>
    <name evidence="4" type="ORF">LQ318_02770</name>
</gene>
<dbReference type="EMBL" id="JAJNDC010000001">
    <property type="protein sequence ID" value="MCW9711817.1"/>
    <property type="molecule type" value="Genomic_DNA"/>
</dbReference>
<keyword evidence="5" id="KW-1185">Reference proteome</keyword>
<protein>
    <submittedName>
        <fullName evidence="4">Amidohydrolase family protein</fullName>
    </submittedName>
</protein>
<evidence type="ECO:0000256" key="2">
    <source>
        <dbReference type="SAM" id="MobiDB-lite"/>
    </source>
</evidence>
<dbReference type="SUPFAM" id="SSF51338">
    <property type="entry name" value="Composite domain of metallo-dependent hydrolases"/>
    <property type="match status" value="1"/>
</dbReference>
<reference evidence="4 5" key="1">
    <citation type="submission" date="2021-11" db="EMBL/GenBank/DDBJ databases">
        <title>Aliifidinibius sp. nov., a new bacterium isolated from saline soil.</title>
        <authorList>
            <person name="Galisteo C."/>
            <person name="De La Haba R."/>
            <person name="Sanchez-Porro C."/>
            <person name="Ventosa A."/>
        </authorList>
    </citation>
    <scope>NUCLEOTIDE SEQUENCE [LARGE SCALE GENOMIC DNA]</scope>
    <source>
        <strain evidence="4 5">KACC 190600</strain>
    </source>
</reference>
<dbReference type="InterPro" id="IPR011059">
    <property type="entry name" value="Metal-dep_hydrolase_composite"/>
</dbReference>
<dbReference type="PANTHER" id="PTHR43135">
    <property type="entry name" value="ALPHA-D-RIBOSE 1-METHYLPHOSPHONATE 5-TRIPHOSPHATE DIPHOSPHATASE"/>
    <property type="match status" value="1"/>
</dbReference>
<proteinExistence type="predicted"/>
<dbReference type="PANTHER" id="PTHR43135:SF3">
    <property type="entry name" value="ALPHA-D-RIBOSE 1-METHYLPHOSPHONATE 5-TRIPHOSPHATE DIPHOSPHATASE"/>
    <property type="match status" value="1"/>
</dbReference>
<dbReference type="RefSeq" id="WP_265787329.1">
    <property type="nucleotide sequence ID" value="NZ_BAABRS010000001.1"/>
</dbReference>
<keyword evidence="3" id="KW-0732">Signal</keyword>
<feature type="signal peptide" evidence="3">
    <location>
        <begin position="1"/>
        <end position="28"/>
    </location>
</feature>
<dbReference type="Gene3D" id="3.20.20.140">
    <property type="entry name" value="Metal-dependent hydrolases"/>
    <property type="match status" value="1"/>
</dbReference>
<comment type="caution">
    <text evidence="4">The sequence shown here is derived from an EMBL/GenBank/DDBJ whole genome shotgun (WGS) entry which is preliminary data.</text>
</comment>
<evidence type="ECO:0000313" key="4">
    <source>
        <dbReference type="EMBL" id="MCW9711817.1"/>
    </source>
</evidence>
<organism evidence="4 5">
    <name type="scientific">Fodinibius salicampi</name>
    <dbReference type="NCBI Taxonomy" id="1920655"/>
    <lineage>
        <taxon>Bacteria</taxon>
        <taxon>Pseudomonadati</taxon>
        <taxon>Balneolota</taxon>
        <taxon>Balneolia</taxon>
        <taxon>Balneolales</taxon>
        <taxon>Balneolaceae</taxon>
        <taxon>Fodinibius</taxon>
    </lineage>
</organism>
<evidence type="ECO:0000256" key="3">
    <source>
        <dbReference type="SAM" id="SignalP"/>
    </source>
</evidence>
<accession>A0ABT3PVF2</accession>
<feature type="chain" id="PRO_5045288385" evidence="3">
    <location>
        <begin position="29"/>
        <end position="434"/>
    </location>
</feature>
<feature type="coiled-coil region" evidence="1">
    <location>
        <begin position="306"/>
        <end position="344"/>
    </location>
</feature>
<feature type="region of interest" description="Disordered" evidence="2">
    <location>
        <begin position="95"/>
        <end position="119"/>
    </location>
</feature>
<dbReference type="Proteomes" id="UP001207337">
    <property type="component" value="Unassembled WGS sequence"/>
</dbReference>
<name>A0ABT3PVF2_9BACT</name>
<keyword evidence="1" id="KW-0175">Coiled coil</keyword>